<sequence length="931" mass="102191">MMKKKLFIFTAFALFLFLPFSLANAASSTGTYQNGIKNWEKKTSPIVAGQSIDPKEICDEMFAADEKNLFKDVICSLSRVIAASTSQFSTEMTCKIQQAPTKSNYVAVDFEYKNGSCQATSSSSNSSEIFGSKTGSSPLAQTAPTGLYTGKSILTSDLAANEQGTKKAFNALAWVLSIGALLALLVYAFSSILNIEINTYSFKKALPRTIGALIGGWVSLSVIILLSRFVDFFYRFNIFSPYQSLHPMANIFSGNFIFSSSPTISNNGLENSISLIFQAGGQLLENQSSIASLILGALVLGIPAIVVIVFEYVMALRPFVVSLLAAVSPIAFASFILPQTQVFFKKWLQYLLIALFYPLAVNFVFYFLNLIEVSGSNPVPFFAQWAFKIFAIIVLIRLPFKITSDVAILSSKLSTSPLGQSLGLNKAFPSKSTTAEGLPKSDDALKANNKMAQVVAPKRNFLSKISQNTKNETSFKKPRTDYSQNLENLGKKQNILMSQANDANLQRSPEMIKNSISDLSLGILKSVAHKSDMQIWRDTRLIEQLKNQDGRILDEQGAALRADSVRKAIRLSQLSENGELVNKDLIEHFASKGALALLPQETIRRALEQKIISQNDLASSFGKNYKLENRDKNAGLIEKDRIRGILDQDRLDYSSGFNFLKNQIDEEADALLPKGKITGDEIAKNFLSEANVSRENLPHVTKRLKEEENSSIAKLSSAISSAGVEKKTALALAQNKQISPAQIAKYLPDQSKDQQTLKLISQQVAKRDLNSAVSSKINETVSAQEFASAAAITQKLSSVLKENPQLKLDEISKMSSALLEKTKGDADEAQISPLVSQIEKFHPAMQIETATNAKSKTEIAKKKAQEVSETIEVIRQAGFNEDDVKSNPALIMEKIKKFIYGKNDSSKSDANSPVKKDSTFDSELSKISSQS</sequence>
<feature type="chain" id="PRO_5013161429" description="TrbL/VirB6 plasmid conjugal transfer protein" evidence="3">
    <location>
        <begin position="26"/>
        <end position="931"/>
    </location>
</feature>
<dbReference type="Proteomes" id="UP000485367">
    <property type="component" value="Unassembled WGS sequence"/>
</dbReference>
<feature type="transmembrane region" description="Helical" evidence="2">
    <location>
        <begin position="171"/>
        <end position="189"/>
    </location>
</feature>
<name>A0A1V5SD99_9BACT</name>
<proteinExistence type="predicted"/>
<feature type="transmembrane region" description="Helical" evidence="2">
    <location>
        <begin position="319"/>
        <end position="338"/>
    </location>
</feature>
<feature type="signal peptide" evidence="3">
    <location>
        <begin position="1"/>
        <end position="25"/>
    </location>
</feature>
<evidence type="ECO:0000313" key="4">
    <source>
        <dbReference type="EMBL" id="OQA52457.1"/>
    </source>
</evidence>
<keyword evidence="2" id="KW-1133">Transmembrane helix</keyword>
<gene>
    <name evidence="4" type="ORF">BWY43_00524</name>
</gene>
<evidence type="ECO:0000256" key="2">
    <source>
        <dbReference type="SAM" id="Phobius"/>
    </source>
</evidence>
<accession>A0A1V5SD99</accession>
<feature type="transmembrane region" description="Helical" evidence="2">
    <location>
        <begin position="290"/>
        <end position="313"/>
    </location>
</feature>
<feature type="transmembrane region" description="Helical" evidence="2">
    <location>
        <begin position="210"/>
        <end position="230"/>
    </location>
</feature>
<feature type="transmembrane region" description="Helical" evidence="2">
    <location>
        <begin position="381"/>
        <end position="400"/>
    </location>
</feature>
<evidence type="ECO:0008006" key="5">
    <source>
        <dbReference type="Google" id="ProtNLM"/>
    </source>
</evidence>
<feature type="region of interest" description="Disordered" evidence="1">
    <location>
        <begin position="902"/>
        <end position="931"/>
    </location>
</feature>
<dbReference type="EMBL" id="MWBO01000031">
    <property type="protein sequence ID" value="OQA52457.1"/>
    <property type="molecule type" value="Genomic_DNA"/>
</dbReference>
<comment type="caution">
    <text evidence="4">The sequence shown here is derived from an EMBL/GenBank/DDBJ whole genome shotgun (WGS) entry which is preliminary data.</text>
</comment>
<feature type="compositionally biased region" description="Polar residues" evidence="1">
    <location>
        <begin position="921"/>
        <end position="931"/>
    </location>
</feature>
<evidence type="ECO:0000256" key="1">
    <source>
        <dbReference type="SAM" id="MobiDB-lite"/>
    </source>
</evidence>
<reference evidence="4" key="1">
    <citation type="submission" date="2017-02" db="EMBL/GenBank/DDBJ databases">
        <title>Delving into the versatile metabolic prowess of the omnipresent phylum Bacteroidetes.</title>
        <authorList>
            <person name="Nobu M.K."/>
            <person name="Mei R."/>
            <person name="Narihiro T."/>
            <person name="Kuroda K."/>
            <person name="Liu W.-T."/>
        </authorList>
    </citation>
    <scope>NUCLEOTIDE SEQUENCE</scope>
    <source>
        <strain evidence="4">ADurb.Bin280</strain>
    </source>
</reference>
<keyword evidence="2" id="KW-0472">Membrane</keyword>
<organism evidence="4">
    <name type="scientific">candidate division WS2 bacterium ADurb.Bin280</name>
    <dbReference type="NCBI Taxonomy" id="1852829"/>
    <lineage>
        <taxon>Bacteria</taxon>
        <taxon>candidate division WS2</taxon>
    </lineage>
</organism>
<evidence type="ECO:0000256" key="3">
    <source>
        <dbReference type="SAM" id="SignalP"/>
    </source>
</evidence>
<keyword evidence="3" id="KW-0732">Signal</keyword>
<protein>
    <recommendedName>
        <fullName evidence="5">TrbL/VirB6 plasmid conjugal transfer protein</fullName>
    </recommendedName>
</protein>
<feature type="transmembrane region" description="Helical" evidence="2">
    <location>
        <begin position="350"/>
        <end position="369"/>
    </location>
</feature>
<keyword evidence="2" id="KW-0812">Transmembrane</keyword>
<dbReference type="AlphaFoldDB" id="A0A1V5SD99"/>